<accession>A0A0F8VZS6</accession>
<evidence type="ECO:0000313" key="1">
    <source>
        <dbReference type="EMBL" id="KKK49882.1"/>
    </source>
</evidence>
<protein>
    <submittedName>
        <fullName evidence="1">Uncharacterized protein</fullName>
    </submittedName>
</protein>
<proteinExistence type="predicted"/>
<dbReference type="AlphaFoldDB" id="A0A0F8VZS6"/>
<gene>
    <name evidence="1" type="ORF">LCGC14_3130570</name>
</gene>
<reference evidence="1" key="1">
    <citation type="journal article" date="2015" name="Nature">
        <title>Complex archaea that bridge the gap between prokaryotes and eukaryotes.</title>
        <authorList>
            <person name="Spang A."/>
            <person name="Saw J.H."/>
            <person name="Jorgensen S.L."/>
            <person name="Zaremba-Niedzwiedzka K."/>
            <person name="Martijn J."/>
            <person name="Lind A.E."/>
            <person name="van Eijk R."/>
            <person name="Schleper C."/>
            <person name="Guy L."/>
            <person name="Ettema T.J."/>
        </authorList>
    </citation>
    <scope>NUCLEOTIDE SEQUENCE</scope>
</reference>
<comment type="caution">
    <text evidence="1">The sequence shown here is derived from an EMBL/GenBank/DDBJ whole genome shotgun (WGS) entry which is preliminary data.</text>
</comment>
<dbReference type="EMBL" id="LAZR01068309">
    <property type="protein sequence ID" value="KKK49882.1"/>
    <property type="molecule type" value="Genomic_DNA"/>
</dbReference>
<organism evidence="1">
    <name type="scientific">marine sediment metagenome</name>
    <dbReference type="NCBI Taxonomy" id="412755"/>
    <lineage>
        <taxon>unclassified sequences</taxon>
        <taxon>metagenomes</taxon>
        <taxon>ecological metagenomes</taxon>
    </lineage>
</organism>
<name>A0A0F8VZS6_9ZZZZ</name>
<sequence length="63" mass="7719">MPQKFFMVWRHDTPTTEKRHPTYVLAYREADRIARKHPGYKVYVLEATDYRWVQEKPLAHVLF</sequence>